<dbReference type="GO" id="GO:0103043">
    <property type="term" value="F:phosphoribosyl 1,2-cyclic phosphate phosphodiesterase activity"/>
    <property type="evidence" value="ECO:0007669"/>
    <property type="project" value="UniProtKB-EC"/>
</dbReference>
<dbReference type="InterPro" id="IPR036866">
    <property type="entry name" value="RibonucZ/Hydroxyglut_hydro"/>
</dbReference>
<protein>
    <submittedName>
        <fullName evidence="2">Phosphonate metabolism protein PhnP</fullName>
        <ecNumber evidence="2">3.1.4.55</ecNumber>
    </submittedName>
</protein>
<dbReference type="SMART" id="SM00849">
    <property type="entry name" value="Lactamase_B"/>
    <property type="match status" value="1"/>
</dbReference>
<feature type="domain" description="Metallo-beta-lactamase" evidence="1">
    <location>
        <begin position="36"/>
        <end position="220"/>
    </location>
</feature>
<dbReference type="CDD" id="cd07736">
    <property type="entry name" value="PhnP-like_MBL-fold"/>
    <property type="match status" value="1"/>
</dbReference>
<keyword evidence="2" id="KW-0378">Hydrolase</keyword>
<dbReference type="OrthoDB" id="9803916at2"/>
<dbReference type="InterPro" id="IPR001279">
    <property type="entry name" value="Metallo-B-lactamas"/>
</dbReference>
<dbReference type="Proteomes" id="UP000580517">
    <property type="component" value="Unassembled WGS sequence"/>
</dbReference>
<dbReference type="InterPro" id="IPR017693">
    <property type="entry name" value="Phosphonate_metab_PhnP"/>
</dbReference>
<dbReference type="Pfam" id="PF12706">
    <property type="entry name" value="Lactamase_B_2"/>
    <property type="match status" value="1"/>
</dbReference>
<dbReference type="Gene3D" id="3.60.15.10">
    <property type="entry name" value="Ribonuclease Z/Hydroxyacylglutathione hydrolase-like"/>
    <property type="match status" value="1"/>
</dbReference>
<name>A0A853FBY8_9BURK</name>
<organism evidence="2 3">
    <name type="scientific">Allopusillimonas soli</name>
    <dbReference type="NCBI Taxonomy" id="659016"/>
    <lineage>
        <taxon>Bacteria</taxon>
        <taxon>Pseudomonadati</taxon>
        <taxon>Pseudomonadota</taxon>
        <taxon>Betaproteobacteria</taxon>
        <taxon>Burkholderiales</taxon>
        <taxon>Alcaligenaceae</taxon>
        <taxon>Allopusillimonas</taxon>
    </lineage>
</organism>
<dbReference type="EC" id="3.1.4.55" evidence="2"/>
<accession>A0A853FBY8</accession>
<dbReference type="GO" id="GO:0019700">
    <property type="term" value="P:organic phosphonate catabolic process"/>
    <property type="evidence" value="ECO:0007669"/>
    <property type="project" value="InterPro"/>
</dbReference>
<comment type="caution">
    <text evidence="2">The sequence shown here is derived from an EMBL/GenBank/DDBJ whole genome shotgun (WGS) entry which is preliminary data.</text>
</comment>
<dbReference type="NCBIfam" id="TIGR03307">
    <property type="entry name" value="PhnP"/>
    <property type="match status" value="1"/>
</dbReference>
<dbReference type="AlphaFoldDB" id="A0A853FBY8"/>
<dbReference type="RefSeq" id="WP_129969427.1">
    <property type="nucleotide sequence ID" value="NZ_JACCEW010000003.1"/>
</dbReference>
<dbReference type="SUPFAM" id="SSF56281">
    <property type="entry name" value="Metallo-hydrolase/oxidoreductase"/>
    <property type="match status" value="1"/>
</dbReference>
<keyword evidence="3" id="KW-1185">Reference proteome</keyword>
<gene>
    <name evidence="2" type="primary">phnP</name>
    <name evidence="2" type="ORF">H0A68_11145</name>
</gene>
<evidence type="ECO:0000313" key="3">
    <source>
        <dbReference type="Proteomes" id="UP000580517"/>
    </source>
</evidence>
<reference evidence="2 3" key="1">
    <citation type="submission" date="2020-07" db="EMBL/GenBank/DDBJ databases">
        <title>Taxonomic revisions and descriptions of new bacterial species based on genomic comparisons in the high-G+C-content subgroup of the family Alcaligenaceae.</title>
        <authorList>
            <person name="Szabo A."/>
            <person name="Felfoldi T."/>
        </authorList>
    </citation>
    <scope>NUCLEOTIDE SEQUENCE [LARGE SCALE GENOMIC DNA]</scope>
    <source>
        <strain evidence="2 3">DSM 25264</strain>
    </source>
</reference>
<proteinExistence type="predicted"/>
<dbReference type="InterPro" id="IPR035682">
    <property type="entry name" value="PhnP_MBL"/>
</dbReference>
<sequence length="263" mass="28361">MRLTLLGTGNAAQVPVYNCGCPACALARVNKHLRRGPCCALLECGASRWLIDAGLTDLAERFPPGALDGILLTHYHADHAQGLLHLRWGTGLRIPVLAPADPEGLADLHKHPGILDFSTTLDALQPVQLGDLRVTPLPLRHSRPTFGYLLEYGARRMAYLTDTVGLSPDTQAALHGTTINVLVLDCTHPPAEEQPRNHNDLTRALDIVRTLRPRRTVLTHIGHAFDAWLMRHHASGAAIPALPPGVTVGLDGDSIALHPDTAC</sequence>
<dbReference type="PANTHER" id="PTHR42663:SF6">
    <property type="entry name" value="HYDROLASE C777.06C-RELATED"/>
    <property type="match status" value="1"/>
</dbReference>
<dbReference type="PANTHER" id="PTHR42663">
    <property type="entry name" value="HYDROLASE C777.06C-RELATED-RELATED"/>
    <property type="match status" value="1"/>
</dbReference>
<evidence type="ECO:0000259" key="1">
    <source>
        <dbReference type="SMART" id="SM00849"/>
    </source>
</evidence>
<evidence type="ECO:0000313" key="2">
    <source>
        <dbReference type="EMBL" id="NYT37429.1"/>
    </source>
</evidence>
<dbReference type="EMBL" id="JACCEW010000003">
    <property type="protein sequence ID" value="NYT37429.1"/>
    <property type="molecule type" value="Genomic_DNA"/>
</dbReference>